<keyword evidence="1" id="KW-1133">Transmembrane helix</keyword>
<evidence type="ECO:0000313" key="2">
    <source>
        <dbReference type="EMBL" id="RNA32459.1"/>
    </source>
</evidence>
<organism evidence="2 3">
    <name type="scientific">Brachionus plicatilis</name>
    <name type="common">Marine rotifer</name>
    <name type="synonym">Brachionus muelleri</name>
    <dbReference type="NCBI Taxonomy" id="10195"/>
    <lineage>
        <taxon>Eukaryota</taxon>
        <taxon>Metazoa</taxon>
        <taxon>Spiralia</taxon>
        <taxon>Gnathifera</taxon>
        <taxon>Rotifera</taxon>
        <taxon>Eurotatoria</taxon>
        <taxon>Monogononta</taxon>
        <taxon>Pseudotrocha</taxon>
        <taxon>Ploima</taxon>
        <taxon>Brachionidae</taxon>
        <taxon>Brachionus</taxon>
    </lineage>
</organism>
<feature type="transmembrane region" description="Helical" evidence="1">
    <location>
        <begin position="26"/>
        <end position="44"/>
    </location>
</feature>
<sequence>MYKTKLKFIKLIEKNLFSNTRKKNSYVIGLAASNVYTMFFGCLGKRRYVFRIKSQFNSFTRQIVRRSLKLINQTILLTIFNFNSTLKAYKLNFSKKLFTPLKF</sequence>
<dbReference type="AlphaFoldDB" id="A0A3M7S9S4"/>
<comment type="caution">
    <text evidence="2">The sequence shown here is derived from an EMBL/GenBank/DDBJ whole genome shotgun (WGS) entry which is preliminary data.</text>
</comment>
<dbReference type="Proteomes" id="UP000276133">
    <property type="component" value="Unassembled WGS sequence"/>
</dbReference>
<reference evidence="2 3" key="1">
    <citation type="journal article" date="2018" name="Sci. Rep.">
        <title>Genomic signatures of local adaptation to the degree of environmental predictability in rotifers.</title>
        <authorList>
            <person name="Franch-Gras L."/>
            <person name="Hahn C."/>
            <person name="Garcia-Roger E.M."/>
            <person name="Carmona M.J."/>
            <person name="Serra M."/>
            <person name="Gomez A."/>
        </authorList>
    </citation>
    <scope>NUCLEOTIDE SEQUENCE [LARGE SCALE GENOMIC DNA]</scope>
    <source>
        <strain evidence="2">HYR1</strain>
    </source>
</reference>
<gene>
    <name evidence="2" type="ORF">BpHYR1_004467</name>
</gene>
<keyword evidence="3" id="KW-1185">Reference proteome</keyword>
<evidence type="ECO:0000313" key="3">
    <source>
        <dbReference type="Proteomes" id="UP000276133"/>
    </source>
</evidence>
<evidence type="ECO:0000256" key="1">
    <source>
        <dbReference type="SAM" id="Phobius"/>
    </source>
</evidence>
<accession>A0A3M7S9S4</accession>
<keyword evidence="1" id="KW-0472">Membrane</keyword>
<dbReference type="EMBL" id="REGN01001795">
    <property type="protein sequence ID" value="RNA32459.1"/>
    <property type="molecule type" value="Genomic_DNA"/>
</dbReference>
<protein>
    <submittedName>
        <fullName evidence="2">Uncharacterized protein</fullName>
    </submittedName>
</protein>
<name>A0A3M7S9S4_BRAPC</name>
<proteinExistence type="predicted"/>
<keyword evidence="1" id="KW-0812">Transmembrane</keyword>